<dbReference type="AlphaFoldDB" id="A0A1V4KJL8"/>
<accession>A0A1V4KJL8</accession>
<dbReference type="EMBL" id="LSYS01003057">
    <property type="protein sequence ID" value="OPJ84563.1"/>
    <property type="molecule type" value="Genomic_DNA"/>
</dbReference>
<proteinExistence type="predicted"/>
<reference evidence="1 2" key="1">
    <citation type="submission" date="2016-02" db="EMBL/GenBank/DDBJ databases">
        <title>Band-tailed pigeon sequencing and assembly.</title>
        <authorList>
            <person name="Soares A.E."/>
            <person name="Novak B.J."/>
            <person name="Rice E.S."/>
            <person name="O'Connell B."/>
            <person name="Chang D."/>
            <person name="Weber S."/>
            <person name="Shapiro B."/>
        </authorList>
    </citation>
    <scope>NUCLEOTIDE SEQUENCE [LARGE SCALE GENOMIC DNA]</scope>
    <source>
        <strain evidence="1">BTP2013</strain>
        <tissue evidence="1">Blood</tissue>
    </source>
</reference>
<organism evidence="1 2">
    <name type="scientific">Patagioenas fasciata monilis</name>
    <dbReference type="NCBI Taxonomy" id="372326"/>
    <lineage>
        <taxon>Eukaryota</taxon>
        <taxon>Metazoa</taxon>
        <taxon>Chordata</taxon>
        <taxon>Craniata</taxon>
        <taxon>Vertebrata</taxon>
        <taxon>Euteleostomi</taxon>
        <taxon>Archelosauria</taxon>
        <taxon>Archosauria</taxon>
        <taxon>Dinosauria</taxon>
        <taxon>Saurischia</taxon>
        <taxon>Theropoda</taxon>
        <taxon>Coelurosauria</taxon>
        <taxon>Aves</taxon>
        <taxon>Neognathae</taxon>
        <taxon>Neoaves</taxon>
        <taxon>Columbimorphae</taxon>
        <taxon>Columbiformes</taxon>
        <taxon>Columbidae</taxon>
        <taxon>Patagioenas</taxon>
    </lineage>
</organism>
<evidence type="ECO:0000313" key="1">
    <source>
        <dbReference type="EMBL" id="OPJ84563.1"/>
    </source>
</evidence>
<comment type="caution">
    <text evidence="1">The sequence shown here is derived from an EMBL/GenBank/DDBJ whole genome shotgun (WGS) entry which is preliminary data.</text>
</comment>
<keyword evidence="2" id="KW-1185">Reference proteome</keyword>
<gene>
    <name evidence="1" type="ORF">AV530_015935</name>
</gene>
<dbReference type="Proteomes" id="UP000190648">
    <property type="component" value="Unassembled WGS sequence"/>
</dbReference>
<sequence>MECITFSSINGPLPHMLILAPVLIPCSPTIQGEKQKPVKIAGQLLSEEILHRGCTCFLLLSRRLLESCGPLSLLPRHSWALEIDAVPENRGAGSI</sequence>
<evidence type="ECO:0000313" key="2">
    <source>
        <dbReference type="Proteomes" id="UP000190648"/>
    </source>
</evidence>
<name>A0A1V4KJL8_PATFA</name>
<protein>
    <submittedName>
        <fullName evidence="1">Uncharacterized protein</fullName>
    </submittedName>
</protein>